<name>A0ABU5R2V8_9PSEU</name>
<gene>
    <name evidence="1" type="ORF">VA596_13400</name>
</gene>
<comment type="caution">
    <text evidence="1">The sequence shown here is derived from an EMBL/GenBank/DDBJ whole genome shotgun (WGS) entry which is preliminary data.</text>
</comment>
<evidence type="ECO:0000313" key="2">
    <source>
        <dbReference type="Proteomes" id="UP001304298"/>
    </source>
</evidence>
<proteinExistence type="predicted"/>
<accession>A0ABU5R2V8</accession>
<keyword evidence="2" id="KW-1185">Reference proteome</keyword>
<dbReference type="EMBL" id="JAYFSI010000002">
    <property type="protein sequence ID" value="MEA5360537.1"/>
    <property type="molecule type" value="Genomic_DNA"/>
</dbReference>
<protein>
    <submittedName>
        <fullName evidence="1">Uncharacterized protein</fullName>
    </submittedName>
</protein>
<dbReference type="Proteomes" id="UP001304298">
    <property type="component" value="Unassembled WGS sequence"/>
</dbReference>
<evidence type="ECO:0000313" key="1">
    <source>
        <dbReference type="EMBL" id="MEA5360537.1"/>
    </source>
</evidence>
<dbReference type="RefSeq" id="WP_323326766.1">
    <property type="nucleotide sequence ID" value="NZ_JAYFSI010000002.1"/>
</dbReference>
<reference evidence="1 2" key="1">
    <citation type="submission" date="2023-12" db="EMBL/GenBank/DDBJ databases">
        <title>Amycolatopsis sp. V23-08.</title>
        <authorList>
            <person name="Somphong A."/>
        </authorList>
    </citation>
    <scope>NUCLEOTIDE SEQUENCE [LARGE SCALE GENOMIC DNA]</scope>
    <source>
        <strain evidence="1 2">V23-08</strain>
    </source>
</reference>
<organism evidence="1 2">
    <name type="scientific">Amycolatopsis heterodermiae</name>
    <dbReference type="NCBI Taxonomy" id="3110235"/>
    <lineage>
        <taxon>Bacteria</taxon>
        <taxon>Bacillati</taxon>
        <taxon>Actinomycetota</taxon>
        <taxon>Actinomycetes</taxon>
        <taxon>Pseudonocardiales</taxon>
        <taxon>Pseudonocardiaceae</taxon>
        <taxon>Amycolatopsis</taxon>
    </lineage>
</organism>
<sequence>MRVFRKALPVVSAAKVSCTNADRYITYPSTTHATAVKWSVRVDWCYDGKTVSNIRHYDYMKEDGGGVADYQGLIQNQLTYPGSAHYEATLVKQAKIALCVFKIGCYRTYYPLERFVLGNNGSYRIEQQK</sequence>